<protein>
    <submittedName>
        <fullName evidence="10">Protein I'm not dead yet 2-like isoform X4</fullName>
    </submittedName>
</protein>
<evidence type="ECO:0000256" key="6">
    <source>
        <dbReference type="ARBA" id="ARBA00023136"/>
    </source>
</evidence>
<feature type="transmembrane region" description="Helical" evidence="7">
    <location>
        <begin position="53"/>
        <end position="82"/>
    </location>
</feature>
<evidence type="ECO:0000256" key="3">
    <source>
        <dbReference type="ARBA" id="ARBA00022448"/>
    </source>
</evidence>
<dbReference type="PANTHER" id="PTHR10283:SF82">
    <property type="entry name" value="SOLUTE CARRIER FAMILY 13 MEMBER 2"/>
    <property type="match status" value="1"/>
</dbReference>
<feature type="transmembrane region" description="Helical" evidence="7">
    <location>
        <begin position="305"/>
        <end position="333"/>
    </location>
</feature>
<feature type="transmembrane region" description="Helical" evidence="7">
    <location>
        <begin position="266"/>
        <end position="285"/>
    </location>
</feature>
<dbReference type="GeneID" id="117574731"/>
<evidence type="ECO:0000256" key="2">
    <source>
        <dbReference type="ARBA" id="ARBA00006772"/>
    </source>
</evidence>
<organism evidence="9 10">
    <name type="scientific">Drosophila albomicans</name>
    <name type="common">Fruit fly</name>
    <dbReference type="NCBI Taxonomy" id="7291"/>
    <lineage>
        <taxon>Eukaryota</taxon>
        <taxon>Metazoa</taxon>
        <taxon>Ecdysozoa</taxon>
        <taxon>Arthropoda</taxon>
        <taxon>Hexapoda</taxon>
        <taxon>Insecta</taxon>
        <taxon>Pterygota</taxon>
        <taxon>Neoptera</taxon>
        <taxon>Endopterygota</taxon>
        <taxon>Diptera</taxon>
        <taxon>Brachycera</taxon>
        <taxon>Muscomorpha</taxon>
        <taxon>Ephydroidea</taxon>
        <taxon>Drosophilidae</taxon>
        <taxon>Drosophila</taxon>
    </lineage>
</organism>
<evidence type="ECO:0000256" key="5">
    <source>
        <dbReference type="ARBA" id="ARBA00022989"/>
    </source>
</evidence>
<dbReference type="GO" id="GO:0015137">
    <property type="term" value="F:citrate transmembrane transporter activity"/>
    <property type="evidence" value="ECO:0007669"/>
    <property type="project" value="TreeGrafter"/>
</dbReference>
<dbReference type="PANTHER" id="PTHR10283">
    <property type="entry name" value="SOLUTE CARRIER FAMILY 13 MEMBER"/>
    <property type="match status" value="1"/>
</dbReference>
<feature type="domain" description="Citrate transporter-like" evidence="8">
    <location>
        <begin position="59"/>
        <end position="134"/>
    </location>
</feature>
<dbReference type="Pfam" id="PF03600">
    <property type="entry name" value="CitMHS"/>
    <property type="match status" value="1"/>
</dbReference>
<evidence type="ECO:0000313" key="10">
    <source>
        <dbReference type="RefSeq" id="XP_051862547.1"/>
    </source>
</evidence>
<dbReference type="Pfam" id="PF00939">
    <property type="entry name" value="Na_sulph_symp"/>
    <property type="match status" value="1"/>
</dbReference>
<reference evidence="10" key="1">
    <citation type="submission" date="2025-08" db="UniProtKB">
        <authorList>
            <consortium name="RefSeq"/>
        </authorList>
    </citation>
    <scope>IDENTIFICATION</scope>
    <source>
        <strain evidence="10">15112-1751.03</strain>
        <tissue evidence="10">Whole Adult</tissue>
    </source>
</reference>
<keyword evidence="6 7" id="KW-0472">Membrane</keyword>
<dbReference type="GO" id="GO:0005886">
    <property type="term" value="C:plasma membrane"/>
    <property type="evidence" value="ECO:0007669"/>
    <property type="project" value="TreeGrafter"/>
</dbReference>
<dbReference type="Proteomes" id="UP000515160">
    <property type="component" value="Chromosome 2R"/>
</dbReference>
<evidence type="ECO:0000313" key="9">
    <source>
        <dbReference type="Proteomes" id="UP000515160"/>
    </source>
</evidence>
<feature type="transmembrane region" description="Helical" evidence="7">
    <location>
        <begin position="142"/>
        <end position="160"/>
    </location>
</feature>
<feature type="transmembrane region" description="Helical" evidence="7">
    <location>
        <begin position="188"/>
        <end position="207"/>
    </location>
</feature>
<evidence type="ECO:0000256" key="4">
    <source>
        <dbReference type="ARBA" id="ARBA00022692"/>
    </source>
</evidence>
<keyword evidence="3" id="KW-0813">Transport</keyword>
<comment type="similarity">
    <text evidence="2">Belongs to the SLC13A/DASS transporter (TC 2.A.47) family. NADC subfamily.</text>
</comment>
<proteinExistence type="inferred from homology"/>
<gene>
    <name evidence="10" type="primary">LOC117574731</name>
</gene>
<feature type="transmembrane region" description="Helical" evidence="7">
    <location>
        <begin position="94"/>
        <end position="112"/>
    </location>
</feature>
<keyword evidence="9" id="KW-1185">Reference proteome</keyword>
<evidence type="ECO:0000256" key="1">
    <source>
        <dbReference type="ARBA" id="ARBA00004141"/>
    </source>
</evidence>
<dbReference type="InterPro" id="IPR004680">
    <property type="entry name" value="Cit_transptr-like_dom"/>
</dbReference>
<evidence type="ECO:0000256" key="7">
    <source>
        <dbReference type="SAM" id="Phobius"/>
    </source>
</evidence>
<dbReference type="GO" id="GO:0015141">
    <property type="term" value="F:succinate transmembrane transporter activity"/>
    <property type="evidence" value="ECO:0007669"/>
    <property type="project" value="TreeGrafter"/>
</dbReference>
<comment type="subcellular location">
    <subcellularLocation>
        <location evidence="1">Membrane</location>
        <topology evidence="1">Multi-pass membrane protein</topology>
    </subcellularLocation>
</comment>
<dbReference type="OrthoDB" id="6493944at2759"/>
<evidence type="ECO:0000259" key="8">
    <source>
        <dbReference type="Pfam" id="PF03600"/>
    </source>
</evidence>
<feature type="transmembrane region" description="Helical" evidence="7">
    <location>
        <begin position="20"/>
        <end position="41"/>
    </location>
</feature>
<dbReference type="AlphaFoldDB" id="A0A9C6T9P5"/>
<keyword evidence="5 7" id="KW-1133">Transmembrane helix</keyword>
<keyword evidence="4 7" id="KW-0812">Transmembrane</keyword>
<sequence length="349" mass="38255">MADDEKLSPAESMRSCCKFHWRGKLTVLVPLITLPILIFGFRNNRPELKCIYLIVNMAIFWITECVPLYITSLFPIIFLPLFGILSSETTCSLFFTNALVMFVGGLILALAIEYSNLHHRIALGTILLVGCSPRRDVKSSSIVFLAVVILFALPTQYTFFKYCCGSAPFTGRAMDACLSWTFIHNNMPWGLCFLIGGGFALAEGSKVSGMAKMLGQSMAFIESTPRDVVIGVTIVIAIACTTFSSNMAVCNILTPVFCEMALAVKIHPLLLTLPSTLAMSFAYLLPVSTPPNAIVCGYANIKTKYMAVAGILPTLLGIVLLWINAVTWGAVIFPDTKDFPDWANEARLF</sequence>
<dbReference type="RefSeq" id="XP_051862547.1">
    <property type="nucleotide sequence ID" value="XM_052006587.1"/>
</dbReference>
<feature type="transmembrane region" description="Helical" evidence="7">
    <location>
        <begin position="228"/>
        <end position="254"/>
    </location>
</feature>
<dbReference type="InterPro" id="IPR001898">
    <property type="entry name" value="SLC13A/DASS"/>
</dbReference>
<accession>A0A9C6T9P5</accession>
<name>A0A9C6T9P5_DROAB</name>